<reference evidence="2" key="1">
    <citation type="submission" date="2016-10" db="EMBL/GenBank/DDBJ databases">
        <title>Sequence of Gallionella enrichment culture.</title>
        <authorList>
            <person name="Poehlein A."/>
            <person name="Muehling M."/>
            <person name="Daniel R."/>
        </authorList>
    </citation>
    <scope>NUCLEOTIDE SEQUENCE</scope>
</reference>
<feature type="transmembrane region" description="Helical" evidence="1">
    <location>
        <begin position="12"/>
        <end position="32"/>
    </location>
</feature>
<dbReference type="PANTHER" id="PTHR40078:SF1">
    <property type="entry name" value="INTEGRAL MEMBRANE PROTEIN"/>
    <property type="match status" value="1"/>
</dbReference>
<protein>
    <recommendedName>
        <fullName evidence="3">Permease</fullName>
    </recommendedName>
</protein>
<comment type="caution">
    <text evidence="2">The sequence shown here is derived from an EMBL/GenBank/DDBJ whole genome shotgun (WGS) entry which is preliminary data.</text>
</comment>
<feature type="transmembrane region" description="Helical" evidence="1">
    <location>
        <begin position="44"/>
        <end position="66"/>
    </location>
</feature>
<dbReference type="EMBL" id="MLJW01001846">
    <property type="protein sequence ID" value="OIQ76517.1"/>
    <property type="molecule type" value="Genomic_DNA"/>
</dbReference>
<keyword evidence="1" id="KW-0472">Membrane</keyword>
<organism evidence="2">
    <name type="scientific">mine drainage metagenome</name>
    <dbReference type="NCBI Taxonomy" id="410659"/>
    <lineage>
        <taxon>unclassified sequences</taxon>
        <taxon>metagenomes</taxon>
        <taxon>ecological metagenomes</taxon>
    </lineage>
</organism>
<name>A0A1J5QKI3_9ZZZZ</name>
<dbReference type="AlphaFoldDB" id="A0A1J5QKI3"/>
<evidence type="ECO:0000313" key="2">
    <source>
        <dbReference type="EMBL" id="OIQ76517.1"/>
    </source>
</evidence>
<sequence>MHLLRKLSQTVVGSAVCGIGVFMALHAGLGVSPWDVLHVGLAHHLHIATGTAIIGTGFVVLLFGLLLGVKPGLGTVSDIVIVGNVINLLYAHDPIAHAESWNFFWRVGLFTLGTVVTGLGIALYIGTHLGAGPRDGLMIAFHQRFDWPVWKARLAIEGIGLVGGLILRGPVGLGTVIWTLVLGWTAGIWFRVLNLTPAFIERGEFVID</sequence>
<evidence type="ECO:0008006" key="3">
    <source>
        <dbReference type="Google" id="ProtNLM"/>
    </source>
</evidence>
<feature type="transmembrane region" description="Helical" evidence="1">
    <location>
        <begin position="173"/>
        <end position="193"/>
    </location>
</feature>
<feature type="transmembrane region" description="Helical" evidence="1">
    <location>
        <begin position="103"/>
        <end position="126"/>
    </location>
</feature>
<evidence type="ECO:0000256" key="1">
    <source>
        <dbReference type="SAM" id="Phobius"/>
    </source>
</evidence>
<dbReference type="Pfam" id="PF19700">
    <property type="entry name" value="DUF6198"/>
    <property type="match status" value="1"/>
</dbReference>
<proteinExistence type="predicted"/>
<keyword evidence="1" id="KW-0812">Transmembrane</keyword>
<keyword evidence="1" id="KW-1133">Transmembrane helix</keyword>
<dbReference type="PANTHER" id="PTHR40078">
    <property type="entry name" value="INTEGRAL MEMBRANE PROTEIN-RELATED"/>
    <property type="match status" value="1"/>
</dbReference>
<accession>A0A1J5QKI3</accession>
<gene>
    <name evidence="2" type="ORF">GALL_417990</name>
</gene>
<dbReference type="InterPro" id="IPR038750">
    <property type="entry name" value="YczE/YyaS-like"/>
</dbReference>